<dbReference type="PIRSF" id="PIRSF016502">
    <property type="entry name" value="Urea_transporter"/>
    <property type="match status" value="1"/>
</dbReference>
<dbReference type="AlphaFoldDB" id="A0A9X0WC69"/>
<feature type="transmembrane region" description="Helical" evidence="8">
    <location>
        <begin position="213"/>
        <end position="245"/>
    </location>
</feature>
<accession>A0A9X0WC69</accession>
<feature type="transmembrane region" description="Helical" evidence="8">
    <location>
        <begin position="91"/>
        <end position="109"/>
    </location>
</feature>
<feature type="site" description="Important for channel permeability" evidence="7">
    <location>
        <position position="310"/>
    </location>
</feature>
<evidence type="ECO:0000256" key="1">
    <source>
        <dbReference type="ARBA" id="ARBA00004651"/>
    </source>
</evidence>
<feature type="transmembrane region" description="Helical" evidence="8">
    <location>
        <begin position="280"/>
        <end position="298"/>
    </location>
</feature>
<evidence type="ECO:0000313" key="9">
    <source>
        <dbReference type="EMBL" id="MBK1620875.1"/>
    </source>
</evidence>
<dbReference type="Pfam" id="PF03253">
    <property type="entry name" value="UT"/>
    <property type="match status" value="1"/>
</dbReference>
<dbReference type="EMBL" id="NRRY01000051">
    <property type="protein sequence ID" value="MBK1620875.1"/>
    <property type="molecule type" value="Genomic_DNA"/>
</dbReference>
<organism evidence="9 10">
    <name type="scientific">Lamprobacter modestohalophilus</name>
    <dbReference type="NCBI Taxonomy" id="1064514"/>
    <lineage>
        <taxon>Bacteria</taxon>
        <taxon>Pseudomonadati</taxon>
        <taxon>Pseudomonadota</taxon>
        <taxon>Gammaproteobacteria</taxon>
        <taxon>Chromatiales</taxon>
        <taxon>Chromatiaceae</taxon>
        <taxon>Lamprobacter</taxon>
    </lineage>
</organism>
<evidence type="ECO:0000256" key="8">
    <source>
        <dbReference type="SAM" id="Phobius"/>
    </source>
</evidence>
<keyword evidence="4 8" id="KW-0812">Transmembrane</keyword>
<keyword evidence="5 8" id="KW-1133">Transmembrane helix</keyword>
<evidence type="ECO:0000256" key="6">
    <source>
        <dbReference type="ARBA" id="ARBA00023136"/>
    </source>
</evidence>
<evidence type="ECO:0000256" key="2">
    <source>
        <dbReference type="ARBA" id="ARBA00005914"/>
    </source>
</evidence>
<dbReference type="PANTHER" id="PTHR10464">
    <property type="entry name" value="UREA TRANSPORTER"/>
    <property type="match status" value="1"/>
</dbReference>
<gene>
    <name evidence="9" type="ORF">CKO42_21085</name>
</gene>
<dbReference type="RefSeq" id="WP_200248414.1">
    <property type="nucleotide sequence ID" value="NZ_NRRY01000051.1"/>
</dbReference>
<dbReference type="InterPro" id="IPR004937">
    <property type="entry name" value="Urea_transporter"/>
</dbReference>
<dbReference type="GO" id="GO:0005886">
    <property type="term" value="C:plasma membrane"/>
    <property type="evidence" value="ECO:0007669"/>
    <property type="project" value="UniProtKB-SubCell"/>
</dbReference>
<feature type="transmembrane region" description="Helical" evidence="8">
    <location>
        <begin position="251"/>
        <end position="273"/>
    </location>
</feature>
<comment type="similarity">
    <text evidence="2">Belongs to the urea transporter family.</text>
</comment>
<comment type="caution">
    <text evidence="9">The sequence shown here is derived from an EMBL/GenBank/DDBJ whole genome shotgun (WGS) entry which is preliminary data.</text>
</comment>
<dbReference type="GO" id="GO:0015204">
    <property type="term" value="F:urea transmembrane transporter activity"/>
    <property type="evidence" value="ECO:0007669"/>
    <property type="project" value="InterPro"/>
</dbReference>
<proteinExistence type="inferred from homology"/>
<evidence type="ECO:0000256" key="7">
    <source>
        <dbReference type="PIRSR" id="PIRSR016502-1"/>
    </source>
</evidence>
<dbReference type="Proteomes" id="UP001138768">
    <property type="component" value="Unassembled WGS sequence"/>
</dbReference>
<feature type="transmembrane region" description="Helical" evidence="8">
    <location>
        <begin position="115"/>
        <end position="133"/>
    </location>
</feature>
<protein>
    <submittedName>
        <fullName evidence="9">Urea transporter</fullName>
    </submittedName>
</protein>
<dbReference type="PANTHER" id="PTHR10464:SF4">
    <property type="entry name" value="UREA TRANSPORTER"/>
    <property type="match status" value="1"/>
</dbReference>
<feature type="transmembrane region" description="Helical" evidence="8">
    <location>
        <begin position="304"/>
        <end position="323"/>
    </location>
</feature>
<name>A0A9X0WC69_9GAMM</name>
<reference evidence="9 10" key="1">
    <citation type="journal article" date="2020" name="Microorganisms">
        <title>Osmotic Adaptation and Compatible Solute Biosynthesis of Phototrophic Bacteria as Revealed from Genome Analyses.</title>
        <authorList>
            <person name="Imhoff J.F."/>
            <person name="Rahn T."/>
            <person name="Kunzel S."/>
            <person name="Keller A."/>
            <person name="Neulinger S.C."/>
        </authorList>
    </citation>
    <scope>NUCLEOTIDE SEQUENCE [LARGE SCALE GENOMIC DNA]</scope>
    <source>
        <strain evidence="9 10">DSM 25653</strain>
    </source>
</reference>
<keyword evidence="6 8" id="KW-0472">Membrane</keyword>
<dbReference type="InterPro" id="IPR029020">
    <property type="entry name" value="Ammonium/urea_transptr"/>
</dbReference>
<evidence type="ECO:0000313" key="10">
    <source>
        <dbReference type="Proteomes" id="UP001138768"/>
    </source>
</evidence>
<keyword evidence="10" id="KW-1185">Reference proteome</keyword>
<feature type="transmembrane region" description="Helical" evidence="8">
    <location>
        <begin position="140"/>
        <end position="157"/>
    </location>
</feature>
<comment type="subcellular location">
    <subcellularLocation>
        <location evidence="1">Cell membrane</location>
        <topology evidence="1">Multi-pass membrane protein</topology>
    </subcellularLocation>
</comment>
<keyword evidence="3" id="KW-1003">Cell membrane</keyword>
<evidence type="ECO:0000256" key="3">
    <source>
        <dbReference type="ARBA" id="ARBA00022475"/>
    </source>
</evidence>
<dbReference type="Gene3D" id="1.10.3430.10">
    <property type="entry name" value="Ammonium transporter AmtB like domains"/>
    <property type="match status" value="1"/>
</dbReference>
<evidence type="ECO:0000256" key="5">
    <source>
        <dbReference type="ARBA" id="ARBA00022989"/>
    </source>
</evidence>
<sequence>MNEPDTAQQANWWEQACRSASPLRFIDFNLRGIGQVMFQDNPLSGLCFFAAIGWGSFMAGALEIAIGGLLALLIASLTALWLRVETTVLHAGLYGFNAYLLGIALATFLDPSPLLWVYVVLGGAVSVIATLAATRVMQTWGLSALTAPFILITWLLLLSSNGFSSVPAGALPTSGLIQPIAAEAADPLRILDFLQGILISVSQVFVKGDGIAALLILIGLAVGSIAAAGYALAAALVSVIVAHLLGAESQLITGGLVGFNPILTAIAVGTVFARPSLRSGLYALLATIVTVLVQGAMVAAVTPFAIPTLTASFVLVSWLFLLAKPNRIEA</sequence>
<evidence type="ECO:0000256" key="4">
    <source>
        <dbReference type="ARBA" id="ARBA00022692"/>
    </source>
</evidence>